<feature type="domain" description="SMP-LTD" evidence="10">
    <location>
        <begin position="278"/>
        <end position="469"/>
    </location>
</feature>
<evidence type="ECO:0000256" key="9">
    <source>
        <dbReference type="SAM" id="MobiDB-lite"/>
    </source>
</evidence>
<evidence type="ECO:0000256" key="2">
    <source>
        <dbReference type="ARBA" id="ARBA00022448"/>
    </source>
</evidence>
<feature type="region of interest" description="Disordered" evidence="9">
    <location>
        <begin position="554"/>
        <end position="599"/>
    </location>
</feature>
<keyword evidence="12" id="KW-1185">Reference proteome</keyword>
<gene>
    <name evidence="11" type="ORF">Q9L58_005930</name>
</gene>
<keyword evidence="6" id="KW-0445">Lipid transport</keyword>
<dbReference type="PROSITE" id="PS51847">
    <property type="entry name" value="SMP"/>
    <property type="match status" value="1"/>
</dbReference>
<feature type="compositionally biased region" description="Pro residues" evidence="9">
    <location>
        <begin position="783"/>
        <end position="793"/>
    </location>
</feature>
<feature type="region of interest" description="Disordered" evidence="9">
    <location>
        <begin position="92"/>
        <end position="112"/>
    </location>
</feature>
<evidence type="ECO:0000259" key="10">
    <source>
        <dbReference type="PROSITE" id="PS51847"/>
    </source>
</evidence>
<feature type="compositionally biased region" description="Low complexity" evidence="9">
    <location>
        <begin position="688"/>
        <end position="701"/>
    </location>
</feature>
<keyword evidence="8" id="KW-0472">Membrane</keyword>
<sequence length="956" mass="105099">MSFLSLLFVYLIGGISFLPLLLGLVLCYAHLTSPHVLENPVSDLIREGDDERVFKEKTFKIEDEKTSRKHSASPDVAAGYFAVTREFVPGGVNGRPPERISPGGTRTPVNDSPSVVQSMYRSLFDRRATTTTTDQNGGEKKVRRARNEFYVILRHGHLMLYDDADQTEVRHVISLSLFKVSIYGGGEKIPEGELYIRRNAICLSQKNSAIDPSLDTSTVTMPFFLFSENCSLKEDFYFTLLKNQEKSRNDPATIPPTPQRFEQKHIISLLQRLHSSEDHLQMNWVNGLFGRLFLAIYKTPDVEKLIRIRITKKIARVSKPNFLSEIVLQRVHVGEGVPYITNPRLKDLTVDGEFSAEADVNYSGNFRLEVAAKATLQLPGRFKPREVNLVLSVVLKKLEGHAIIRIKPPPSNRVWMAFETMPKMELDIEPIVGSRQIIWNPILRVIESRIREVIAETMVLPHWDDTPFTDTISQLFRGGIWEEQLKASGHLAKKESPAEKGIVDDVDKDMGLEEEGLEYQMDSSLGRVNERTMSMPVVSQSPAALDKQKSASIIGLTEPPDSPRGLPRSPSLRSTHGERKTKSHRAQSLTAISPPSPSVITDAVNVTAVRGKGDVGDKGVTSAVMAMSRSRSSSTPHSPSGTQPTSPSGPKFSTGSLAPDTLADHASAKSSYSSANSFEGRSDEVVSRPRGSKPSPSPTRSISGGSTKSFASTASAPNPSDLSSNSTNQSSIIIKTLQEKPSFAAVANATAAVRNWYKTRNTNVEGGSSSSVEISSKPSTPRNLPPVTIPPPVAKKTPPINVPKRKTLPPPLVPARNLGRATPAPPIPPRDLSPFGGGADQLLVVAAPDSEPPSPSPTVEGEDGDYLRRNGTYNGSVESHIMFPSPSRDFESSSLMSPNLPRRSRSIRTPNGEVDREREHERAVRKEKEAEREVWHAAEEADLRTKVPWEPDESLT</sequence>
<proteinExistence type="predicted"/>
<comment type="caution">
    <text evidence="11">The sequence shown here is derived from an EMBL/GenBank/DDBJ whole genome shotgun (WGS) entry which is preliminary data.</text>
</comment>
<dbReference type="PANTHER" id="PTHR13466:SF19">
    <property type="entry name" value="NUCLEUS-VACUOLE JUNCTION PROTEIN 2"/>
    <property type="match status" value="1"/>
</dbReference>
<evidence type="ECO:0000256" key="7">
    <source>
        <dbReference type="ARBA" id="ARBA00023121"/>
    </source>
</evidence>
<dbReference type="InterPro" id="IPR031468">
    <property type="entry name" value="SMP_LBD"/>
</dbReference>
<feature type="compositionally biased region" description="Low complexity" evidence="9">
    <location>
        <begin position="761"/>
        <end position="781"/>
    </location>
</feature>
<feature type="compositionally biased region" description="Low complexity" evidence="9">
    <location>
        <begin position="628"/>
        <end position="650"/>
    </location>
</feature>
<organism evidence="11 12">
    <name type="scientific">Discina gigas</name>
    <dbReference type="NCBI Taxonomy" id="1032678"/>
    <lineage>
        <taxon>Eukaryota</taxon>
        <taxon>Fungi</taxon>
        <taxon>Dikarya</taxon>
        <taxon>Ascomycota</taxon>
        <taxon>Pezizomycotina</taxon>
        <taxon>Pezizomycetes</taxon>
        <taxon>Pezizales</taxon>
        <taxon>Discinaceae</taxon>
        <taxon>Discina</taxon>
    </lineage>
</organism>
<keyword evidence="7" id="KW-0446">Lipid-binding</keyword>
<evidence type="ECO:0000256" key="8">
    <source>
        <dbReference type="ARBA" id="ARBA00023136"/>
    </source>
</evidence>
<comment type="subcellular location">
    <subcellularLocation>
        <location evidence="1">Endoplasmic reticulum membrane</location>
    </subcellularLocation>
</comment>
<keyword evidence="2" id="KW-0813">Transport</keyword>
<keyword evidence="5" id="KW-1133">Transmembrane helix</keyword>
<protein>
    <recommendedName>
        <fullName evidence="10">SMP-LTD domain-containing protein</fullName>
    </recommendedName>
</protein>
<evidence type="ECO:0000256" key="4">
    <source>
        <dbReference type="ARBA" id="ARBA00022824"/>
    </source>
</evidence>
<evidence type="ECO:0000256" key="6">
    <source>
        <dbReference type="ARBA" id="ARBA00023055"/>
    </source>
</evidence>
<dbReference type="Proteomes" id="UP001447188">
    <property type="component" value="Unassembled WGS sequence"/>
</dbReference>
<dbReference type="PANTHER" id="PTHR13466">
    <property type="entry name" value="TEX2 PROTEIN-RELATED"/>
    <property type="match status" value="1"/>
</dbReference>
<feature type="region of interest" description="Disordered" evidence="9">
    <location>
        <begin position="761"/>
        <end position="956"/>
    </location>
</feature>
<evidence type="ECO:0000313" key="12">
    <source>
        <dbReference type="Proteomes" id="UP001447188"/>
    </source>
</evidence>
<accession>A0ABR3GGN6</accession>
<feature type="compositionally biased region" description="Basic and acidic residues" evidence="9">
    <location>
        <begin position="913"/>
        <end position="949"/>
    </location>
</feature>
<feature type="compositionally biased region" description="Polar residues" evidence="9">
    <location>
        <begin position="702"/>
        <end position="718"/>
    </location>
</feature>
<evidence type="ECO:0000313" key="11">
    <source>
        <dbReference type="EMBL" id="KAL0635109.1"/>
    </source>
</evidence>
<evidence type="ECO:0000256" key="5">
    <source>
        <dbReference type="ARBA" id="ARBA00022989"/>
    </source>
</evidence>
<reference evidence="11 12" key="1">
    <citation type="submission" date="2024-02" db="EMBL/GenBank/DDBJ databases">
        <title>Discinaceae phylogenomics.</title>
        <authorList>
            <person name="Dirks A.C."/>
            <person name="James T.Y."/>
        </authorList>
    </citation>
    <scope>NUCLEOTIDE SEQUENCE [LARGE SCALE GENOMIC DNA]</scope>
    <source>
        <strain evidence="11 12">ACD0624</strain>
    </source>
</reference>
<feature type="region of interest" description="Disordered" evidence="9">
    <location>
        <begin position="626"/>
        <end position="728"/>
    </location>
</feature>
<name>A0ABR3GGN6_9PEZI</name>
<evidence type="ECO:0000256" key="1">
    <source>
        <dbReference type="ARBA" id="ARBA00004586"/>
    </source>
</evidence>
<dbReference type="Pfam" id="PF15413">
    <property type="entry name" value="PH_11"/>
    <property type="match status" value="1"/>
</dbReference>
<dbReference type="CDD" id="cd21675">
    <property type="entry name" value="SMP_TEX2"/>
    <property type="match status" value="1"/>
</dbReference>
<dbReference type="EMBL" id="JBBBZM010000077">
    <property type="protein sequence ID" value="KAL0635109.1"/>
    <property type="molecule type" value="Genomic_DNA"/>
</dbReference>
<evidence type="ECO:0000256" key="3">
    <source>
        <dbReference type="ARBA" id="ARBA00022692"/>
    </source>
</evidence>
<keyword evidence="4" id="KW-0256">Endoplasmic reticulum</keyword>
<keyword evidence="3" id="KW-0812">Transmembrane</keyword>
<feature type="compositionally biased region" description="Low complexity" evidence="9">
    <location>
        <begin position="668"/>
        <end position="677"/>
    </location>
</feature>